<dbReference type="EMBL" id="AGSI01000011">
    <property type="protein sequence ID" value="EIE21747.1"/>
    <property type="molecule type" value="Genomic_DNA"/>
</dbReference>
<accession>I0YTM8</accession>
<dbReference type="AlphaFoldDB" id="I0YTM8"/>
<dbReference type="GeneID" id="17039731"/>
<comment type="caution">
    <text evidence="1">The sequence shown here is derived from an EMBL/GenBank/DDBJ whole genome shotgun (WGS) entry which is preliminary data.</text>
</comment>
<dbReference type="KEGG" id="csl:COCSUDRAFT_56199"/>
<gene>
    <name evidence="1" type="ORF">COCSUDRAFT_56199</name>
</gene>
<evidence type="ECO:0008006" key="3">
    <source>
        <dbReference type="Google" id="ProtNLM"/>
    </source>
</evidence>
<reference evidence="1 2" key="1">
    <citation type="journal article" date="2012" name="Genome Biol.">
        <title>The genome of the polar eukaryotic microalga coccomyxa subellipsoidea reveals traits of cold adaptation.</title>
        <authorList>
            <person name="Blanc G."/>
            <person name="Agarkova I."/>
            <person name="Grimwood J."/>
            <person name="Kuo A."/>
            <person name="Brueggeman A."/>
            <person name="Dunigan D."/>
            <person name="Gurnon J."/>
            <person name="Ladunga I."/>
            <person name="Lindquist E."/>
            <person name="Lucas S."/>
            <person name="Pangilinan J."/>
            <person name="Proschold T."/>
            <person name="Salamov A."/>
            <person name="Schmutz J."/>
            <person name="Weeks D."/>
            <person name="Yamada T."/>
            <person name="Claverie J.M."/>
            <person name="Grigoriev I."/>
            <person name="Van Etten J."/>
            <person name="Lomsadze A."/>
            <person name="Borodovsky M."/>
        </authorList>
    </citation>
    <scope>NUCLEOTIDE SEQUENCE [LARGE SCALE GENOMIC DNA]</scope>
    <source>
        <strain evidence="1 2">C-169</strain>
    </source>
</reference>
<evidence type="ECO:0000313" key="1">
    <source>
        <dbReference type="EMBL" id="EIE21747.1"/>
    </source>
</evidence>
<sequence length="513" mass="57912">MVQTSDTKLSTPGDAEANLEEQRLAALQIAKAGDPWQAHELLREIVAGWERIESPDYVMRMQALRAFGSVLCSLQRGYEAEQLHRAALRGLAEAIMAERPRWRRQEDAAEAENLLREALATFQQAPMEPSLIADLHGKQDEGKQVLRKLQEDVVADSRRPYAEKARWSAINRIISVGLKAESFEMCHMVMQHLQTSLEQTDDPDTLLWDSVKLAGANIHIAQLHWRNENFELAVKPAGNGVVVLQDTRVARMFEDPQNQWAYHKLGECYAELGLAALKLGLDLEEEACAALRRGMEFLPLAGDTDWDAMLLCLNGCSAILSVDEARQEEAEQMMYEGLRLISEGYTSKDSSAKYRWWDSLVKLFFKQGNYMKAAELLRDVVQEQKRSPQPNGLEVWQYRLGEALHLAGDYKEEEKVLWDATKSLAFLQETGEDSELHNVLLGDVYHAIAGLKCTQGKLKEATELLQNAVIVTHAKLGMDHDMSKILQDSLAQVMYAKLQGCGFDPNFNVYHIE</sequence>
<dbReference type="Proteomes" id="UP000007264">
    <property type="component" value="Unassembled WGS sequence"/>
</dbReference>
<dbReference type="Gene3D" id="1.25.40.10">
    <property type="entry name" value="Tetratricopeptide repeat domain"/>
    <property type="match status" value="2"/>
</dbReference>
<dbReference type="InterPro" id="IPR011990">
    <property type="entry name" value="TPR-like_helical_dom_sf"/>
</dbReference>
<dbReference type="SUPFAM" id="SSF48452">
    <property type="entry name" value="TPR-like"/>
    <property type="match status" value="2"/>
</dbReference>
<dbReference type="OrthoDB" id="626167at2759"/>
<evidence type="ECO:0000313" key="2">
    <source>
        <dbReference type="Proteomes" id="UP000007264"/>
    </source>
</evidence>
<protein>
    <recommendedName>
        <fullName evidence="3">TPR-like protein</fullName>
    </recommendedName>
</protein>
<keyword evidence="2" id="KW-1185">Reference proteome</keyword>
<name>I0YTM8_COCSC</name>
<proteinExistence type="predicted"/>
<dbReference type="RefSeq" id="XP_005646291.1">
    <property type="nucleotide sequence ID" value="XM_005646234.1"/>
</dbReference>
<organism evidence="1 2">
    <name type="scientific">Coccomyxa subellipsoidea (strain C-169)</name>
    <name type="common">Green microalga</name>
    <dbReference type="NCBI Taxonomy" id="574566"/>
    <lineage>
        <taxon>Eukaryota</taxon>
        <taxon>Viridiplantae</taxon>
        <taxon>Chlorophyta</taxon>
        <taxon>core chlorophytes</taxon>
        <taxon>Trebouxiophyceae</taxon>
        <taxon>Trebouxiophyceae incertae sedis</taxon>
        <taxon>Coccomyxaceae</taxon>
        <taxon>Coccomyxa</taxon>
        <taxon>Coccomyxa subellipsoidea</taxon>
    </lineage>
</organism>